<feature type="chain" id="PRO_5044002041" evidence="1">
    <location>
        <begin position="20"/>
        <end position="69"/>
    </location>
</feature>
<feature type="signal peptide" evidence="1">
    <location>
        <begin position="1"/>
        <end position="19"/>
    </location>
</feature>
<sequence>MRFYLVLFVACVALAQVQADNEATQQSGVQKILSNIAEAVEPLHSLHQNLADQMEKVVNRHRRNTNLDQ</sequence>
<comment type="caution">
    <text evidence="2">The sequence shown here is derived from an EMBL/GenBank/DDBJ whole genome shotgun (WGS) entry which is preliminary data.</text>
</comment>
<evidence type="ECO:0000313" key="2">
    <source>
        <dbReference type="EMBL" id="KAK9501623.1"/>
    </source>
</evidence>
<reference evidence="2 3" key="1">
    <citation type="submission" date="2022-12" db="EMBL/GenBank/DDBJ databases">
        <title>Chromosome-level genome assembly of true bugs.</title>
        <authorList>
            <person name="Ma L."/>
            <person name="Li H."/>
        </authorList>
    </citation>
    <scope>NUCLEOTIDE SEQUENCE [LARGE SCALE GENOMIC DNA]</scope>
    <source>
        <strain evidence="2">Lab_2022b</strain>
    </source>
</reference>
<name>A0AAW1CV51_9HEMI</name>
<dbReference type="AlphaFoldDB" id="A0AAW1CV51"/>
<proteinExistence type="predicted"/>
<dbReference type="EMBL" id="JAPXFL010000009">
    <property type="protein sequence ID" value="KAK9501623.1"/>
    <property type="molecule type" value="Genomic_DNA"/>
</dbReference>
<protein>
    <submittedName>
        <fullName evidence="2">Uncharacterized protein</fullName>
    </submittedName>
</protein>
<keyword evidence="3" id="KW-1185">Reference proteome</keyword>
<evidence type="ECO:0000313" key="3">
    <source>
        <dbReference type="Proteomes" id="UP001461498"/>
    </source>
</evidence>
<gene>
    <name evidence="2" type="ORF">O3M35_012316</name>
</gene>
<keyword evidence="1" id="KW-0732">Signal</keyword>
<dbReference type="Proteomes" id="UP001461498">
    <property type="component" value="Unassembled WGS sequence"/>
</dbReference>
<organism evidence="2 3">
    <name type="scientific">Rhynocoris fuscipes</name>
    <dbReference type="NCBI Taxonomy" id="488301"/>
    <lineage>
        <taxon>Eukaryota</taxon>
        <taxon>Metazoa</taxon>
        <taxon>Ecdysozoa</taxon>
        <taxon>Arthropoda</taxon>
        <taxon>Hexapoda</taxon>
        <taxon>Insecta</taxon>
        <taxon>Pterygota</taxon>
        <taxon>Neoptera</taxon>
        <taxon>Paraneoptera</taxon>
        <taxon>Hemiptera</taxon>
        <taxon>Heteroptera</taxon>
        <taxon>Panheteroptera</taxon>
        <taxon>Cimicomorpha</taxon>
        <taxon>Reduviidae</taxon>
        <taxon>Harpactorinae</taxon>
        <taxon>Harpactorini</taxon>
        <taxon>Rhynocoris</taxon>
    </lineage>
</organism>
<accession>A0AAW1CV51</accession>
<evidence type="ECO:0000256" key="1">
    <source>
        <dbReference type="SAM" id="SignalP"/>
    </source>
</evidence>